<evidence type="ECO:0000256" key="3">
    <source>
        <dbReference type="ARBA" id="ARBA00022842"/>
    </source>
</evidence>
<evidence type="ECO:0000256" key="2">
    <source>
        <dbReference type="ARBA" id="ARBA00022723"/>
    </source>
</evidence>
<comment type="subunit">
    <text evidence="6">Homodimer.</text>
</comment>
<feature type="domain" description="Thiamine pyrophosphate enzyme N-terminal TPP-binding" evidence="7">
    <location>
        <begin position="9"/>
        <end position="116"/>
    </location>
</feature>
<evidence type="ECO:0000256" key="1">
    <source>
        <dbReference type="ARBA" id="ARBA00022679"/>
    </source>
</evidence>
<comment type="similarity">
    <text evidence="6">Belongs to the TPP enzyme family. MenD subfamily.</text>
</comment>
<comment type="caution">
    <text evidence="8">The sequence shown here is derived from an EMBL/GenBank/DDBJ whole genome shotgun (WGS) entry which is preliminary data.</text>
</comment>
<reference evidence="8" key="1">
    <citation type="journal article" date="2021" name="PeerJ">
        <title>Extensive microbial diversity within the chicken gut microbiome revealed by metagenomics and culture.</title>
        <authorList>
            <person name="Gilroy R."/>
            <person name="Ravi A."/>
            <person name="Getino M."/>
            <person name="Pursley I."/>
            <person name="Horton D.L."/>
            <person name="Alikhan N.F."/>
            <person name="Baker D."/>
            <person name="Gharbi K."/>
            <person name="Hall N."/>
            <person name="Watson M."/>
            <person name="Adriaenssens E.M."/>
            <person name="Foster-Nyarko E."/>
            <person name="Jarju S."/>
            <person name="Secka A."/>
            <person name="Antonio M."/>
            <person name="Oren A."/>
            <person name="Chaudhuri R.R."/>
            <person name="La Ragione R."/>
            <person name="Hildebrand F."/>
            <person name="Pallen M.J."/>
        </authorList>
    </citation>
    <scope>NUCLEOTIDE SEQUENCE</scope>
    <source>
        <strain evidence="8">CHK121-7720</strain>
    </source>
</reference>
<dbReference type="Pfam" id="PF02776">
    <property type="entry name" value="TPP_enzyme_N"/>
    <property type="match status" value="1"/>
</dbReference>
<dbReference type="InterPro" id="IPR012001">
    <property type="entry name" value="Thiamin_PyroP_enz_TPP-bd_dom"/>
</dbReference>
<dbReference type="GO" id="GO:0009234">
    <property type="term" value="P:menaquinone biosynthetic process"/>
    <property type="evidence" value="ECO:0007669"/>
    <property type="project" value="UniProtKB-UniRule"/>
</dbReference>
<reference evidence="8" key="2">
    <citation type="submission" date="2021-09" db="EMBL/GenBank/DDBJ databases">
        <authorList>
            <person name="Gilroy R."/>
        </authorList>
    </citation>
    <scope>NUCLEOTIDE SEQUENCE</scope>
    <source>
        <strain evidence="8">CHK121-7720</strain>
    </source>
</reference>
<comment type="function">
    <text evidence="6">Catalyzes the thiamine diphosphate-dependent decarboxylation of 2-oxoglutarate and the subsequent addition of the resulting succinic semialdehyde-thiamine pyrophosphate anion to isochorismate to yield 2-succinyl-5-enolpyruvyl-6-hydroxy-3-cyclohexene-1-carboxylate (SEPHCHC).</text>
</comment>
<gene>
    <name evidence="6 8" type="primary">menD</name>
    <name evidence="8" type="ORF">K8U91_03270</name>
</gene>
<comment type="cofactor">
    <cofactor evidence="6">
        <name>thiamine diphosphate</name>
        <dbReference type="ChEBI" id="CHEBI:58937"/>
    </cofactor>
    <text evidence="6">Binds 1 thiamine pyrophosphate per subunit.</text>
</comment>
<keyword evidence="5 6" id="KW-0464">Manganese</keyword>
<dbReference type="GO" id="GO:0030976">
    <property type="term" value="F:thiamine pyrophosphate binding"/>
    <property type="evidence" value="ECO:0007669"/>
    <property type="project" value="UniProtKB-UniRule"/>
</dbReference>
<dbReference type="RefSeq" id="WP_273305522.1">
    <property type="nucleotide sequence ID" value="NZ_DYUD01000011.1"/>
</dbReference>
<accession>A0A921MQU0</accession>
<evidence type="ECO:0000256" key="4">
    <source>
        <dbReference type="ARBA" id="ARBA00023052"/>
    </source>
</evidence>
<keyword evidence="3 6" id="KW-0460">Magnesium</keyword>
<organism evidence="8 9">
    <name type="scientific">Barnesiella viscericola</name>
    <dbReference type="NCBI Taxonomy" id="397865"/>
    <lineage>
        <taxon>Bacteria</taxon>
        <taxon>Pseudomonadati</taxon>
        <taxon>Bacteroidota</taxon>
        <taxon>Bacteroidia</taxon>
        <taxon>Bacteroidales</taxon>
        <taxon>Barnesiellaceae</taxon>
        <taxon>Barnesiella</taxon>
    </lineage>
</organism>
<evidence type="ECO:0000256" key="5">
    <source>
        <dbReference type="ARBA" id="ARBA00023211"/>
    </source>
</evidence>
<sequence length="561" mass="61967">MKTTDKQGCSALVEILVKQGVKRVVLSPGSRNAPLLMAFSRSESIESYVVVDERSAAFMALGMSQRSGEPVALVCTSGTALLNYAPAVAEAYYQHIPLIVVSGDRPIEWIDQDDGQTLRQYGALSHVVKRSYDLRAEWTLATDGWYFNRCVNDALLTALSGEKGPVHINLSITEPLTGETDCPPRPERLVTRIPAARVPDEESMSLLSDEFMSARKVLVVAAFMQPDEALGRALSQLARLPQVVVLTETLANVRGEGFIPTIDRVYSVLDKSEWPEFAPDLLITLGGSLVSRMIKAFLRQHKPRAHWRISQGDQVVDTMQALTRQIETAPAPFIEALVRRVSAVGSDYSDRWHDKERLATRLHDDYIARIGWCDLKAFSMILPAIPVGTALQLSNGTTVRYAQLFDCPQTSRNDCNRGVCGIDGSTSTAAGASCVDEAMTLFITGDMSFSYDANGLSSSYLSPRFKVIVMCNGGGGIFRFIKPTAGLPELERCFEVHRDIPVEKYADLFGLRYFEIHDEASAAEVLPRFFAESEQPAILAVHTPNVYNAEVLRGYFRRARS</sequence>
<keyword evidence="2 6" id="KW-0479">Metal-binding</keyword>
<keyword evidence="4 6" id="KW-0786">Thiamine pyrophosphate</keyword>
<dbReference type="Gene3D" id="3.40.50.1220">
    <property type="entry name" value="TPP-binding domain"/>
    <property type="match status" value="1"/>
</dbReference>
<dbReference type="PANTHER" id="PTHR42916:SF1">
    <property type="entry name" value="PROTEIN PHYLLO, CHLOROPLASTIC"/>
    <property type="match status" value="1"/>
</dbReference>
<comment type="catalytic activity">
    <reaction evidence="6">
        <text>isochorismate + 2-oxoglutarate + H(+) = 5-enolpyruvoyl-6-hydroxy-2-succinyl-cyclohex-3-ene-1-carboxylate + CO2</text>
        <dbReference type="Rhea" id="RHEA:25593"/>
        <dbReference type="ChEBI" id="CHEBI:15378"/>
        <dbReference type="ChEBI" id="CHEBI:16526"/>
        <dbReference type="ChEBI" id="CHEBI:16810"/>
        <dbReference type="ChEBI" id="CHEBI:29780"/>
        <dbReference type="ChEBI" id="CHEBI:58818"/>
        <dbReference type="EC" id="2.2.1.9"/>
    </reaction>
</comment>
<dbReference type="CDD" id="cd07037">
    <property type="entry name" value="TPP_PYR_MenD"/>
    <property type="match status" value="1"/>
</dbReference>
<comment type="pathway">
    <text evidence="6">Quinol/quinone metabolism; menaquinone biosynthesis.</text>
</comment>
<dbReference type="InterPro" id="IPR029061">
    <property type="entry name" value="THDP-binding"/>
</dbReference>
<dbReference type="GO" id="GO:0000287">
    <property type="term" value="F:magnesium ion binding"/>
    <property type="evidence" value="ECO:0007669"/>
    <property type="project" value="UniProtKB-UniRule"/>
</dbReference>
<evidence type="ECO:0000313" key="9">
    <source>
        <dbReference type="Proteomes" id="UP000757103"/>
    </source>
</evidence>
<keyword evidence="1 6" id="KW-0808">Transferase</keyword>
<comment type="pathway">
    <text evidence="6">Quinol/quinone metabolism; 1,4-dihydroxy-2-naphthoate biosynthesis; 1,4-dihydroxy-2-naphthoate from chorismate: step 2/7.</text>
</comment>
<dbReference type="InterPro" id="IPR004433">
    <property type="entry name" value="MenaQ_synth_MenD"/>
</dbReference>
<protein>
    <recommendedName>
        <fullName evidence="6">2-succinyl-5-enolpyruvyl-6-hydroxy-3-cyclohexene-1-carboxylate synthase</fullName>
        <shortName evidence="6">SEPHCHC synthase</shortName>
        <ecNumber evidence="6">2.2.1.9</ecNumber>
    </recommendedName>
    <alternativeName>
        <fullName evidence="6">Menaquinone biosynthesis protein MenD</fullName>
    </alternativeName>
</protein>
<dbReference type="AlphaFoldDB" id="A0A921MQU0"/>
<dbReference type="HAMAP" id="MF_01659">
    <property type="entry name" value="MenD"/>
    <property type="match status" value="1"/>
</dbReference>
<proteinExistence type="inferred from homology"/>
<evidence type="ECO:0000256" key="6">
    <source>
        <dbReference type="HAMAP-Rule" id="MF_01659"/>
    </source>
</evidence>
<dbReference type="PANTHER" id="PTHR42916">
    <property type="entry name" value="2-SUCCINYL-5-ENOLPYRUVYL-6-HYDROXY-3-CYCLOHEXENE-1-CARBOXYLATE SYNTHASE"/>
    <property type="match status" value="1"/>
</dbReference>
<name>A0A921MQU0_9BACT</name>
<evidence type="ECO:0000313" key="8">
    <source>
        <dbReference type="EMBL" id="HJG88487.1"/>
    </source>
</evidence>
<dbReference type="PIRSF" id="PIRSF004983">
    <property type="entry name" value="MenD"/>
    <property type="match status" value="1"/>
</dbReference>
<dbReference type="EC" id="2.2.1.9" evidence="6"/>
<dbReference type="Proteomes" id="UP000757103">
    <property type="component" value="Unassembled WGS sequence"/>
</dbReference>
<comment type="cofactor">
    <cofactor evidence="6">
        <name>Mg(2+)</name>
        <dbReference type="ChEBI" id="CHEBI:18420"/>
    </cofactor>
    <cofactor evidence="6">
        <name>Mn(2+)</name>
        <dbReference type="ChEBI" id="CHEBI:29035"/>
    </cofactor>
</comment>
<keyword evidence="6" id="KW-0474">Menaquinone biosynthesis</keyword>
<dbReference type="SUPFAM" id="SSF52518">
    <property type="entry name" value="Thiamin diphosphate-binding fold (THDP-binding)"/>
    <property type="match status" value="2"/>
</dbReference>
<dbReference type="NCBIfam" id="TIGR00173">
    <property type="entry name" value="menD"/>
    <property type="match status" value="1"/>
</dbReference>
<dbReference type="GO" id="GO:0070204">
    <property type="term" value="F:2-succinyl-5-enolpyruvyl-6-hydroxy-3-cyclohexene-1-carboxylic-acid synthase activity"/>
    <property type="evidence" value="ECO:0007669"/>
    <property type="project" value="UniProtKB-UniRule"/>
</dbReference>
<dbReference type="Gene3D" id="3.40.50.970">
    <property type="match status" value="2"/>
</dbReference>
<dbReference type="GO" id="GO:0030145">
    <property type="term" value="F:manganese ion binding"/>
    <property type="evidence" value="ECO:0007669"/>
    <property type="project" value="UniProtKB-UniRule"/>
</dbReference>
<dbReference type="EMBL" id="DYUD01000011">
    <property type="protein sequence ID" value="HJG88487.1"/>
    <property type="molecule type" value="Genomic_DNA"/>
</dbReference>
<evidence type="ECO:0000259" key="7">
    <source>
        <dbReference type="Pfam" id="PF02776"/>
    </source>
</evidence>